<proteinExistence type="predicted"/>
<dbReference type="Proteomes" id="UP001497457">
    <property type="component" value="Chromosome 13rd"/>
</dbReference>
<feature type="region of interest" description="Disordered" evidence="1">
    <location>
        <begin position="1"/>
        <end position="58"/>
    </location>
</feature>
<evidence type="ECO:0000313" key="2">
    <source>
        <dbReference type="EMBL" id="CAL4913759.1"/>
    </source>
</evidence>
<name>A0ABC8WSM3_9POAL</name>
<reference evidence="2 3" key="2">
    <citation type="submission" date="2024-10" db="EMBL/GenBank/DDBJ databases">
        <authorList>
            <person name="Ryan C."/>
        </authorList>
    </citation>
    <scope>NUCLEOTIDE SEQUENCE [LARGE SCALE GENOMIC DNA]</scope>
</reference>
<dbReference type="PANTHER" id="PTHR33912">
    <property type="entry name" value="OS01G0939400 PROTEIN"/>
    <property type="match status" value="1"/>
</dbReference>
<organism evidence="2 3">
    <name type="scientific">Urochloa decumbens</name>
    <dbReference type="NCBI Taxonomy" id="240449"/>
    <lineage>
        <taxon>Eukaryota</taxon>
        <taxon>Viridiplantae</taxon>
        <taxon>Streptophyta</taxon>
        <taxon>Embryophyta</taxon>
        <taxon>Tracheophyta</taxon>
        <taxon>Spermatophyta</taxon>
        <taxon>Magnoliopsida</taxon>
        <taxon>Liliopsida</taxon>
        <taxon>Poales</taxon>
        <taxon>Poaceae</taxon>
        <taxon>PACMAD clade</taxon>
        <taxon>Panicoideae</taxon>
        <taxon>Panicodae</taxon>
        <taxon>Paniceae</taxon>
        <taxon>Melinidinae</taxon>
        <taxon>Urochloa</taxon>
    </lineage>
</organism>
<feature type="region of interest" description="Disordered" evidence="1">
    <location>
        <begin position="78"/>
        <end position="149"/>
    </location>
</feature>
<sequence>MEMKLSGSAGEAARGGSASSGSKKRPPSRLQKHAPASLQLEQGPAAGAGAAPGAGAWGEGRAAIPLLSPLVMSPTMPVWEADHNHQSGAAARREGGVDLQAEGRSGGGEQQQQQRGAARHGQAHDASPRPPAPAPAAAGGGWRHPALATPVGEPASLVSFFQSQCAVEVRNAQQ</sequence>
<evidence type="ECO:0000256" key="1">
    <source>
        <dbReference type="SAM" id="MobiDB-lite"/>
    </source>
</evidence>
<gene>
    <name evidence="2" type="ORF">URODEC1_LOCUS16457</name>
</gene>
<feature type="compositionally biased region" description="Low complexity" evidence="1">
    <location>
        <begin position="1"/>
        <end position="21"/>
    </location>
</feature>
<feature type="compositionally biased region" description="Basic and acidic residues" evidence="1">
    <location>
        <begin position="80"/>
        <end position="96"/>
    </location>
</feature>
<keyword evidence="3" id="KW-1185">Reference proteome</keyword>
<dbReference type="InterPro" id="IPR040381">
    <property type="entry name" value="At4g14450-like"/>
</dbReference>
<protein>
    <submittedName>
        <fullName evidence="2">Uncharacterized protein</fullName>
    </submittedName>
</protein>
<feature type="compositionally biased region" description="Low complexity" evidence="1">
    <location>
        <begin position="110"/>
        <end position="120"/>
    </location>
</feature>
<accession>A0ABC8WSM3</accession>
<dbReference type="PANTHER" id="PTHR33912:SF5">
    <property type="entry name" value="F22G5.17"/>
    <property type="match status" value="1"/>
</dbReference>
<evidence type="ECO:0000313" key="3">
    <source>
        <dbReference type="Proteomes" id="UP001497457"/>
    </source>
</evidence>
<reference evidence="3" key="1">
    <citation type="submission" date="2024-06" db="EMBL/GenBank/DDBJ databases">
        <authorList>
            <person name="Ryan C."/>
        </authorList>
    </citation>
    <scope>NUCLEOTIDE SEQUENCE [LARGE SCALE GENOMIC DNA]</scope>
</reference>
<dbReference type="EMBL" id="OZ075123">
    <property type="protein sequence ID" value="CAL4913759.1"/>
    <property type="molecule type" value="Genomic_DNA"/>
</dbReference>
<feature type="compositionally biased region" description="Basic residues" evidence="1">
    <location>
        <begin position="22"/>
        <end position="32"/>
    </location>
</feature>
<dbReference type="AlphaFoldDB" id="A0ABC8WSM3"/>